<gene>
    <name evidence="1" type="ORF">CHKLHMKO_00200</name>
</gene>
<evidence type="ECO:0000313" key="1">
    <source>
        <dbReference type="EMBL" id="CAD6491816.1"/>
    </source>
</evidence>
<reference evidence="1" key="1">
    <citation type="submission" date="2020-10" db="EMBL/GenBank/DDBJ databases">
        <authorList>
            <person name="Hahn C.J."/>
            <person name="Laso-Perez R."/>
            <person name="Vulcano F."/>
            <person name="Vaziourakis K.-M."/>
            <person name="Stokke R."/>
            <person name="Steen I.H."/>
            <person name="Teske A."/>
            <person name="Boetius A."/>
            <person name="Liebeke M."/>
            <person name="Amann R."/>
            <person name="Knittel K."/>
        </authorList>
    </citation>
    <scope>NUCLEOTIDE SEQUENCE</scope>
    <source>
        <strain evidence="1">Gfbio:e3339647-f889-4370-9287-4fb5cb688e4c:AG392O15_GoMArc1</strain>
    </source>
</reference>
<organism evidence="1 2">
    <name type="scientific">Candidatus Argoarchaeum ethanivorans</name>
    <dbReference type="NCBI Taxonomy" id="2608793"/>
    <lineage>
        <taxon>Archaea</taxon>
        <taxon>Methanobacteriati</taxon>
        <taxon>Methanobacteriota</taxon>
        <taxon>Stenosarchaea group</taxon>
        <taxon>Methanomicrobia</taxon>
        <taxon>Methanosarcinales</taxon>
        <taxon>Methanosarcinales incertae sedis</taxon>
        <taxon>GOM Arc I cluster</taxon>
        <taxon>Candidatus Argoarchaeum</taxon>
    </lineage>
</organism>
<dbReference type="Proteomes" id="UP000610373">
    <property type="component" value="Unassembled WGS sequence"/>
</dbReference>
<accession>A0A811T3H8</accession>
<sequence>MSLNRLTQELTERLTQDCRKKLENRKDSDYFYSTEKQSQVKTLEKQIDQLVYKLYDLTPEEMTIVENFNKGK</sequence>
<comment type="caution">
    <text evidence="1">The sequence shown here is derived from an EMBL/GenBank/DDBJ whole genome shotgun (WGS) entry which is preliminary data.</text>
</comment>
<dbReference type="AlphaFoldDB" id="A0A811T3H8"/>
<proteinExistence type="predicted"/>
<name>A0A811T3H8_9EURY</name>
<protein>
    <submittedName>
        <fullName evidence="1">Uncharacterized protein</fullName>
    </submittedName>
</protein>
<evidence type="ECO:0000313" key="2">
    <source>
        <dbReference type="Proteomes" id="UP000610373"/>
    </source>
</evidence>
<dbReference type="EMBL" id="CAJHIO010000008">
    <property type="protein sequence ID" value="CAD6491816.1"/>
    <property type="molecule type" value="Genomic_DNA"/>
</dbReference>